<evidence type="ECO:0000259" key="2">
    <source>
        <dbReference type="Pfam" id="PF00156"/>
    </source>
</evidence>
<evidence type="ECO:0000313" key="4">
    <source>
        <dbReference type="Proteomes" id="UP000273158"/>
    </source>
</evidence>
<dbReference type="GO" id="GO:0016757">
    <property type="term" value="F:glycosyltransferase activity"/>
    <property type="evidence" value="ECO:0007669"/>
    <property type="project" value="UniProtKB-KW"/>
</dbReference>
<keyword evidence="4" id="KW-1185">Reference proteome</keyword>
<dbReference type="SUPFAM" id="SSF53271">
    <property type="entry name" value="PRTase-like"/>
    <property type="match status" value="1"/>
</dbReference>
<proteinExistence type="inferred from homology"/>
<name>A0A498BVC2_9MICO</name>
<evidence type="ECO:0000256" key="1">
    <source>
        <dbReference type="ARBA" id="ARBA00008007"/>
    </source>
</evidence>
<sequence>MPLPEAWRRALDEALDVVFASTCAGCDEPGALLCASCAAEMTARPTLRSVDRGAGAPLRVCSALRFEGVCARALRAFKEDGRTPLARPLGAALAVAVSTVVPDALRRDGASFAVVPVPSSRAAMRRRGFVAPELLVRRAGARPVRLLRIARGTADQRGLARAERAENLAGAFTAESAAADLRVVVVDDVVTTGSTLREAARVLEAAGAVVLGAATVASTPRHADGAAASVKHGNER</sequence>
<dbReference type="PANTHER" id="PTHR47505:SF1">
    <property type="entry name" value="DNA UTILIZATION PROTEIN YHGH"/>
    <property type="match status" value="1"/>
</dbReference>
<feature type="domain" description="Phosphoribosyltransferase" evidence="2">
    <location>
        <begin position="164"/>
        <end position="221"/>
    </location>
</feature>
<keyword evidence="3" id="KW-0808">Transferase</keyword>
<dbReference type="RefSeq" id="WP_121060121.1">
    <property type="nucleotide sequence ID" value="NZ_RCDB01000003.1"/>
</dbReference>
<evidence type="ECO:0000313" key="3">
    <source>
        <dbReference type="EMBL" id="RLK47724.1"/>
    </source>
</evidence>
<dbReference type="OrthoDB" id="5242900at2"/>
<protein>
    <submittedName>
        <fullName evidence="3">Putative amidophosphoribosyltransferase</fullName>
    </submittedName>
</protein>
<dbReference type="InterPro" id="IPR029057">
    <property type="entry name" value="PRTase-like"/>
</dbReference>
<comment type="similarity">
    <text evidence="1">Belongs to the ComF/GntX family.</text>
</comment>
<dbReference type="Pfam" id="PF00156">
    <property type="entry name" value="Pribosyltran"/>
    <property type="match status" value="1"/>
</dbReference>
<reference evidence="3 4" key="1">
    <citation type="journal article" date="2015" name="Stand. Genomic Sci.">
        <title>Genomic Encyclopedia of Bacterial and Archaeal Type Strains, Phase III: the genomes of soil and plant-associated and newly described type strains.</title>
        <authorList>
            <person name="Whitman W.B."/>
            <person name="Woyke T."/>
            <person name="Klenk H.P."/>
            <person name="Zhou Y."/>
            <person name="Lilburn T.G."/>
            <person name="Beck B.J."/>
            <person name="De Vos P."/>
            <person name="Vandamme P."/>
            <person name="Eisen J.A."/>
            <person name="Garrity G."/>
            <person name="Hugenholtz P."/>
            <person name="Kyrpides N.C."/>
        </authorList>
    </citation>
    <scope>NUCLEOTIDE SEQUENCE [LARGE SCALE GENOMIC DNA]</scope>
    <source>
        <strain evidence="3 4">S2T63</strain>
    </source>
</reference>
<organism evidence="3 4">
    <name type="scientific">Microbacterium telephonicum</name>
    <dbReference type="NCBI Taxonomy" id="1714841"/>
    <lineage>
        <taxon>Bacteria</taxon>
        <taxon>Bacillati</taxon>
        <taxon>Actinomycetota</taxon>
        <taxon>Actinomycetes</taxon>
        <taxon>Micrococcales</taxon>
        <taxon>Microbacteriaceae</taxon>
        <taxon>Microbacterium</taxon>
    </lineage>
</organism>
<dbReference type="Proteomes" id="UP000273158">
    <property type="component" value="Unassembled WGS sequence"/>
</dbReference>
<dbReference type="Gene3D" id="3.40.50.2020">
    <property type="match status" value="1"/>
</dbReference>
<accession>A0A498BVC2</accession>
<comment type="caution">
    <text evidence="3">The sequence shown here is derived from an EMBL/GenBank/DDBJ whole genome shotgun (WGS) entry which is preliminary data.</text>
</comment>
<keyword evidence="3" id="KW-0328">Glycosyltransferase</keyword>
<gene>
    <name evidence="3" type="ORF">C7474_2321</name>
</gene>
<dbReference type="PANTHER" id="PTHR47505">
    <property type="entry name" value="DNA UTILIZATION PROTEIN YHGH"/>
    <property type="match status" value="1"/>
</dbReference>
<dbReference type="InterPro" id="IPR000836">
    <property type="entry name" value="PRTase_dom"/>
</dbReference>
<dbReference type="EMBL" id="RCDB01000003">
    <property type="protein sequence ID" value="RLK47724.1"/>
    <property type="molecule type" value="Genomic_DNA"/>
</dbReference>
<dbReference type="AlphaFoldDB" id="A0A498BVC2"/>
<dbReference type="InterPro" id="IPR051910">
    <property type="entry name" value="ComF/GntX_DNA_util-trans"/>
</dbReference>